<dbReference type="EMBL" id="CAMXCT030000428">
    <property type="protein sequence ID" value="CAL4765987.1"/>
    <property type="molecule type" value="Genomic_DNA"/>
</dbReference>
<dbReference type="InterPro" id="IPR018490">
    <property type="entry name" value="cNMP-bd_dom_sf"/>
</dbReference>
<keyword evidence="9" id="KW-0406">Ion transport</keyword>
<dbReference type="Proteomes" id="UP001152797">
    <property type="component" value="Unassembled WGS sequence"/>
</dbReference>
<evidence type="ECO:0000313" key="10">
    <source>
        <dbReference type="Proteomes" id="UP001152797"/>
    </source>
</evidence>
<dbReference type="SUPFAM" id="SSF51206">
    <property type="entry name" value="cAMP-binding domain-like"/>
    <property type="match status" value="1"/>
</dbReference>
<feature type="transmembrane region" description="Helical" evidence="5">
    <location>
        <begin position="142"/>
        <end position="163"/>
    </location>
</feature>
<evidence type="ECO:0000259" key="6">
    <source>
        <dbReference type="Pfam" id="PF00520"/>
    </source>
</evidence>
<gene>
    <name evidence="7" type="ORF">C1SCF055_LOCUS6693</name>
</gene>
<evidence type="ECO:0000313" key="8">
    <source>
        <dbReference type="EMBL" id="CAL1132050.1"/>
    </source>
</evidence>
<dbReference type="Pfam" id="PF00520">
    <property type="entry name" value="Ion_trans"/>
    <property type="match status" value="1"/>
</dbReference>
<dbReference type="AlphaFoldDB" id="A0A9P1BSR7"/>
<dbReference type="InterPro" id="IPR050818">
    <property type="entry name" value="KCNH_animal-type"/>
</dbReference>
<dbReference type="GO" id="GO:0005886">
    <property type="term" value="C:plasma membrane"/>
    <property type="evidence" value="ECO:0007669"/>
    <property type="project" value="TreeGrafter"/>
</dbReference>
<dbReference type="GO" id="GO:0042391">
    <property type="term" value="P:regulation of membrane potential"/>
    <property type="evidence" value="ECO:0007669"/>
    <property type="project" value="TreeGrafter"/>
</dbReference>
<feature type="transmembrane region" description="Helical" evidence="5">
    <location>
        <begin position="60"/>
        <end position="78"/>
    </location>
</feature>
<dbReference type="InterPro" id="IPR005821">
    <property type="entry name" value="Ion_trans_dom"/>
</dbReference>
<dbReference type="PANTHER" id="PTHR10217">
    <property type="entry name" value="VOLTAGE AND LIGAND GATED POTASSIUM CHANNEL"/>
    <property type="match status" value="1"/>
</dbReference>
<reference evidence="7" key="1">
    <citation type="submission" date="2022-10" db="EMBL/GenBank/DDBJ databases">
        <authorList>
            <person name="Chen Y."/>
            <person name="Dougan E. K."/>
            <person name="Chan C."/>
            <person name="Rhodes N."/>
            <person name="Thang M."/>
        </authorList>
    </citation>
    <scope>NUCLEOTIDE SEQUENCE</scope>
</reference>
<dbReference type="SUPFAM" id="SSF81324">
    <property type="entry name" value="Voltage-gated potassium channels"/>
    <property type="match status" value="1"/>
</dbReference>
<sequence>VITIPLRFFGLEESLAMTVISWIARLYWSLDILFSFTTGFYDAGLLVLDLRRTSMNYLKGWFVFDLLVVCLDWVLLIWEDFIWEDFNSNTEGLPRLSKTMRITRLFRLVRSGRLLKVGAITENFQEQISSESASIHYSIVRIILWLMVMNHVLACGWFGVAAFSDGRTWITVNQLESESVAYQYTTSLHWAVAQLGVGQTEIEAVSLPERIFSILVMFAALLSFSTLVSSMTSLMARLDQLKTEEVSQFRSLRRFLAENQIEQELSHRVMRFLQHSLNVKKSVQSDDPQVLEMLSKPLQGELQLERHKATFEQNGFFRRMLKQGGFHPIRELRMVAMNCMQPQVMASGDVVFAAGSMANSCFFLAKGSFHYTFEKSYEELSNTWIAEMCLWIPWSYAGDLVAQETSRLFSLDLSAFCKAVAKVDTTREMAVAYAKECVDALNGKQGSVSDLWQSLSESHEVNPSKSIRSGVFSRILPLDMD</sequence>
<evidence type="ECO:0000256" key="5">
    <source>
        <dbReference type="SAM" id="Phobius"/>
    </source>
</evidence>
<dbReference type="Gene3D" id="2.60.120.10">
    <property type="entry name" value="Jelly Rolls"/>
    <property type="match status" value="1"/>
</dbReference>
<feature type="transmembrane region" description="Helical" evidence="5">
    <location>
        <begin position="26"/>
        <end position="48"/>
    </location>
</feature>
<keyword evidence="2 5" id="KW-0812">Transmembrane</keyword>
<accession>A0A9P1BSR7</accession>
<evidence type="ECO:0000313" key="7">
    <source>
        <dbReference type="EMBL" id="CAI3978675.1"/>
    </source>
</evidence>
<evidence type="ECO:0000256" key="2">
    <source>
        <dbReference type="ARBA" id="ARBA00022692"/>
    </source>
</evidence>
<organism evidence="7">
    <name type="scientific">Cladocopium goreaui</name>
    <dbReference type="NCBI Taxonomy" id="2562237"/>
    <lineage>
        <taxon>Eukaryota</taxon>
        <taxon>Sar</taxon>
        <taxon>Alveolata</taxon>
        <taxon>Dinophyceae</taxon>
        <taxon>Suessiales</taxon>
        <taxon>Symbiodiniaceae</taxon>
        <taxon>Cladocopium</taxon>
    </lineage>
</organism>
<dbReference type="EMBL" id="CAMXCT010000428">
    <property type="protein sequence ID" value="CAI3978675.1"/>
    <property type="molecule type" value="Genomic_DNA"/>
</dbReference>
<evidence type="ECO:0000256" key="1">
    <source>
        <dbReference type="ARBA" id="ARBA00004141"/>
    </source>
</evidence>
<name>A0A9P1BSR7_9DINO</name>
<evidence type="ECO:0000256" key="4">
    <source>
        <dbReference type="ARBA" id="ARBA00023136"/>
    </source>
</evidence>
<keyword evidence="4 5" id="KW-0472">Membrane</keyword>
<keyword evidence="9" id="KW-0407">Ion channel</keyword>
<dbReference type="PANTHER" id="PTHR10217:SF435">
    <property type="entry name" value="POTASSIUM VOLTAGE-GATED CHANNEL PROTEIN EAG"/>
    <property type="match status" value="1"/>
</dbReference>
<reference evidence="8" key="2">
    <citation type="submission" date="2024-04" db="EMBL/GenBank/DDBJ databases">
        <authorList>
            <person name="Chen Y."/>
            <person name="Shah S."/>
            <person name="Dougan E. K."/>
            <person name="Thang M."/>
            <person name="Chan C."/>
        </authorList>
    </citation>
    <scope>NUCLEOTIDE SEQUENCE [LARGE SCALE GENOMIC DNA]</scope>
</reference>
<evidence type="ECO:0000313" key="9">
    <source>
        <dbReference type="EMBL" id="CAL4765987.1"/>
    </source>
</evidence>
<evidence type="ECO:0000256" key="3">
    <source>
        <dbReference type="ARBA" id="ARBA00022989"/>
    </source>
</evidence>
<feature type="domain" description="Ion transport" evidence="6">
    <location>
        <begin position="4"/>
        <end position="239"/>
    </location>
</feature>
<keyword evidence="9" id="KW-0813">Transport</keyword>
<keyword evidence="3 5" id="KW-1133">Transmembrane helix</keyword>
<proteinExistence type="predicted"/>
<protein>
    <submittedName>
        <fullName evidence="9">Potassium voltage-gated channel subfamily H member 1 (Ether-a-go-go potassium channel 1) (EAG channel 1) (EAG1) (R-eag) (Voltage-gated potassium channel subunit Kv10.1)</fullName>
    </submittedName>
</protein>
<feature type="non-terminal residue" evidence="7">
    <location>
        <position position="481"/>
    </location>
</feature>
<dbReference type="Gene3D" id="1.10.287.630">
    <property type="entry name" value="Helix hairpin bin"/>
    <property type="match status" value="1"/>
</dbReference>
<dbReference type="OrthoDB" id="437862at2759"/>
<dbReference type="EMBL" id="CAMXCT020000428">
    <property type="protein sequence ID" value="CAL1132050.1"/>
    <property type="molecule type" value="Genomic_DNA"/>
</dbReference>
<dbReference type="InterPro" id="IPR014710">
    <property type="entry name" value="RmlC-like_jellyroll"/>
</dbReference>
<dbReference type="GO" id="GO:0005249">
    <property type="term" value="F:voltage-gated potassium channel activity"/>
    <property type="evidence" value="ECO:0007669"/>
    <property type="project" value="TreeGrafter"/>
</dbReference>
<dbReference type="Gene3D" id="1.10.287.70">
    <property type="match status" value="1"/>
</dbReference>
<feature type="transmembrane region" description="Helical" evidence="5">
    <location>
        <begin position="211"/>
        <end position="236"/>
    </location>
</feature>
<keyword evidence="10" id="KW-1185">Reference proteome</keyword>
<comment type="caution">
    <text evidence="7">The sequence shown here is derived from an EMBL/GenBank/DDBJ whole genome shotgun (WGS) entry which is preliminary data.</text>
</comment>
<comment type="subcellular location">
    <subcellularLocation>
        <location evidence="1">Membrane</location>
        <topology evidence="1">Multi-pass membrane protein</topology>
    </subcellularLocation>
</comment>